<evidence type="ECO:0000313" key="4">
    <source>
        <dbReference type="Proteomes" id="UP000199708"/>
    </source>
</evidence>
<keyword evidence="1" id="KW-0175">Coiled coil</keyword>
<dbReference type="EMBL" id="FNCK01000001">
    <property type="protein sequence ID" value="SDF79833.1"/>
    <property type="molecule type" value="Genomic_DNA"/>
</dbReference>
<dbReference type="OrthoDB" id="4387735at2"/>
<name>A0A1G7P0R2_9LACT</name>
<evidence type="ECO:0000313" key="3">
    <source>
        <dbReference type="EMBL" id="SDF79833.1"/>
    </source>
</evidence>
<dbReference type="Pfam" id="PF06605">
    <property type="entry name" value="Prophage_tail"/>
    <property type="match status" value="1"/>
</dbReference>
<dbReference type="RefSeq" id="WP_090288790.1">
    <property type="nucleotide sequence ID" value="NZ_FNCK01000001.1"/>
</dbReference>
<dbReference type="STRING" id="120956.SAMN05421791_10181"/>
<dbReference type="AlphaFoldDB" id="A0A1G7P0R2"/>
<dbReference type="InterPro" id="IPR007119">
    <property type="entry name" value="Phage_tail_spike_N"/>
</dbReference>
<sequence>MISVFNKSAITNDELAGVGRPILDNWAKEATYFSALNGEQYVKVVIPHRSEGVDKKKLPNELDILKIIDMNDEEDYYRVRKIKITLTNYEIYAEHITYDLIDNFIEEINIVGLTGQTAMDHISMNTQFPHRFKLFSDINKQANIRIVQKNPMEAIIGTDENTFINRMGGELQRLRFTLSMKKRIGKDLKDSIRSSKNLTGFEREIDIDSVATRILPKGPNGILLPGKYVDSPLINNYPHPTIKVIEVKSEFEGDFEKLSDLEKQRVYSEMRQACKKAFDSGIDKPKATYKVNFVTLNKTEEYKDYRSLESVNLGDTLEVYEEEFDIYIKARVVSVEYDLLNKRYKQVTLGAYQNGLIRNQINTGNNLAFKFDEINKTAITALKSANGKNTNYYSDDEPQNPDEGDLWFKSNGTVWQYEIVDGKLDWVEKTINKERFKSQFQLIESKTKELLQEIQDAEQRANQVIADAGFETLGKANQKAEEIALQKYNEAINEAKRLDGEVRTEVNNLIDGIEIDFSQMTGGDEFKNAVIQATVDSINQTISTVTNGNVTNLNHLSHTVNGMQHLISNPDGLANQILASNLFKTEIANQIGSSVTTQMADSWSTILRDSGDQIITALNATDGGVSIKGDLIRLDGTTLMDDAFANNIFTKNLTTESIRANSAVFANAIVDQLDVNRMTGYSATWVENVFNGVYSKLKITGDNISIVDNNGYSTTIFHNFGMQVLRRGKRAGWFQTYEGGVGVVADSGNDLVLGYRNNNSTTAINNSIEIAADTGDISMYGRSVKINGYDVNSLLQTVLNLQGLINSASGKVAISTDFDSQGKSTEWRYLEA</sequence>
<dbReference type="Proteomes" id="UP000199708">
    <property type="component" value="Unassembled WGS sequence"/>
</dbReference>
<dbReference type="InterPro" id="IPR010572">
    <property type="entry name" value="Tail_dom"/>
</dbReference>
<gene>
    <name evidence="3" type="ORF">SAMN05421791_10181</name>
</gene>
<dbReference type="NCBIfam" id="TIGR01665">
    <property type="entry name" value="put_anti_recept"/>
    <property type="match status" value="1"/>
</dbReference>
<feature type="domain" description="Tail spike" evidence="2">
    <location>
        <begin position="98"/>
        <end position="356"/>
    </location>
</feature>
<keyword evidence="4" id="KW-1185">Reference proteome</keyword>
<protein>
    <submittedName>
        <fullName evidence="3">Phage minor structural protein, N-terminal region</fullName>
    </submittedName>
</protein>
<proteinExistence type="predicted"/>
<evidence type="ECO:0000259" key="2">
    <source>
        <dbReference type="Pfam" id="PF06605"/>
    </source>
</evidence>
<accession>A0A1G7P0R2</accession>
<evidence type="ECO:0000256" key="1">
    <source>
        <dbReference type="SAM" id="Coils"/>
    </source>
</evidence>
<organism evidence="3 4">
    <name type="scientific">Facklamia miroungae</name>
    <dbReference type="NCBI Taxonomy" id="120956"/>
    <lineage>
        <taxon>Bacteria</taxon>
        <taxon>Bacillati</taxon>
        <taxon>Bacillota</taxon>
        <taxon>Bacilli</taxon>
        <taxon>Lactobacillales</taxon>
        <taxon>Aerococcaceae</taxon>
        <taxon>Facklamia</taxon>
    </lineage>
</organism>
<reference evidence="3 4" key="1">
    <citation type="submission" date="2016-10" db="EMBL/GenBank/DDBJ databases">
        <authorList>
            <person name="de Groot N.N."/>
        </authorList>
    </citation>
    <scope>NUCLEOTIDE SEQUENCE [LARGE SCALE GENOMIC DNA]</scope>
    <source>
        <strain evidence="3 4">ATCC BAA-466</strain>
    </source>
</reference>
<feature type="coiled-coil region" evidence="1">
    <location>
        <begin position="440"/>
        <end position="498"/>
    </location>
</feature>